<proteinExistence type="inferred from homology"/>
<dbReference type="Proteomes" id="UP000677054">
    <property type="component" value="Unassembled WGS sequence"/>
</dbReference>
<dbReference type="EMBL" id="LR900695">
    <property type="protein sequence ID" value="CAD7246592.1"/>
    <property type="molecule type" value="Genomic_DNA"/>
</dbReference>
<dbReference type="GO" id="GO:0006355">
    <property type="term" value="P:regulation of DNA-templated transcription"/>
    <property type="evidence" value="ECO:0007669"/>
    <property type="project" value="InterPro"/>
</dbReference>
<evidence type="ECO:0000256" key="2">
    <source>
        <dbReference type="ARBA" id="ARBA00005446"/>
    </source>
</evidence>
<feature type="compositionally biased region" description="Basic and acidic residues" evidence="4">
    <location>
        <begin position="475"/>
        <end position="485"/>
    </location>
</feature>
<sequence>MSRFVVHWSVPQSIAAFYQESGRAGRDGKPSRCRLYYSRSERDAVAFLLKQDYGKAKTTGKQLQAEASFKSFQHVIKYAEGISCRHAAFAKFFGDELPSCSNQCDACSLPKDVEKRLQEFEESLLRKRNFFSNPLAITEEDADLYGGGRNGQKRDEEHNWTGERNSHKSAEQKQLEKVIKNQFKLRQHQKTEEGGLKDKTSIKDDQTYRVGAASSSSVKIPGLTASSREDYLNLLEETLRRNAKSSCDSGSPPLADVYITENAIKAEYGIFTQNKVITMYRRAMVFLMNEIKKATQAGNRHLCLTGCEETSSMTEEVAAKPLVESSSSLSDSSGNEHVSCFQKRTSLFLADRDELLWKFQPPQEHIDGTRSMSPIECERCSTSPIHSPVTKEELHSPFSQQEMSCALTNVSSETFIPSHLISANHLRTGDCGFVKENSNSLKRKRVSDTYIRKKACATVTSLGLSSTPESASGETPKRDLSEPGLKKTQVADWMVSHLMPYFKAGRISDKQLFKGLARSLSHKFLSSAFSKDTTGAEEMVKTFFEVCPAVKCEDDYTLLS</sequence>
<dbReference type="EMBL" id="CAJPEV010001178">
    <property type="protein sequence ID" value="CAG0891197.1"/>
    <property type="molecule type" value="Genomic_DNA"/>
</dbReference>
<comment type="similarity">
    <text evidence="2">Belongs to the helicase family. RecQ subfamily.</text>
</comment>
<dbReference type="PANTHER" id="PTHR13710">
    <property type="entry name" value="DNA HELICASE RECQ FAMILY MEMBER"/>
    <property type="match status" value="1"/>
</dbReference>
<protein>
    <submittedName>
        <fullName evidence="7">Uncharacterized protein</fullName>
    </submittedName>
</protein>
<comment type="subcellular location">
    <subcellularLocation>
        <location evidence="1">Nucleus</location>
    </subcellularLocation>
</comment>
<dbReference type="GO" id="GO:0005634">
    <property type="term" value="C:nucleus"/>
    <property type="evidence" value="ECO:0007669"/>
    <property type="project" value="TreeGrafter"/>
</dbReference>
<dbReference type="GO" id="GO:0043138">
    <property type="term" value="F:3'-5' DNA helicase activity"/>
    <property type="evidence" value="ECO:0007669"/>
    <property type="project" value="TreeGrafter"/>
</dbReference>
<dbReference type="PANTHER" id="PTHR13710:SF152">
    <property type="entry name" value="ATP-DEPENDENT DNA HELICASE Q5"/>
    <property type="match status" value="1"/>
</dbReference>
<feature type="domain" description="ATP-dependent DNA helicase RecQ zinc-binding" evidence="6">
    <location>
        <begin position="48"/>
        <end position="107"/>
    </location>
</feature>
<feature type="compositionally biased region" description="Basic and acidic residues" evidence="4">
    <location>
        <begin position="152"/>
        <end position="171"/>
    </location>
</feature>
<evidence type="ECO:0000313" key="8">
    <source>
        <dbReference type="Proteomes" id="UP000677054"/>
    </source>
</evidence>
<dbReference type="SUPFAM" id="SSF52540">
    <property type="entry name" value="P-loop containing nucleoside triphosphate hydrolases"/>
    <property type="match status" value="1"/>
</dbReference>
<dbReference type="InterPro" id="IPR013257">
    <property type="entry name" value="SRI"/>
</dbReference>
<feature type="region of interest" description="Disordered" evidence="4">
    <location>
        <begin position="464"/>
        <end position="485"/>
    </location>
</feature>
<accession>A0A7R8XF27</accession>
<dbReference type="Pfam" id="PF08236">
    <property type="entry name" value="SRI"/>
    <property type="match status" value="1"/>
</dbReference>
<name>A0A7R8XF27_9CRUS</name>
<dbReference type="InterPro" id="IPR027417">
    <property type="entry name" value="P-loop_NTPase"/>
</dbReference>
<feature type="domain" description="Set2 Rpb1 interacting" evidence="5">
    <location>
        <begin position="488"/>
        <end position="545"/>
    </location>
</feature>
<feature type="region of interest" description="Disordered" evidence="4">
    <location>
        <begin position="142"/>
        <end position="171"/>
    </location>
</feature>
<dbReference type="GO" id="GO:0000724">
    <property type="term" value="P:double-strand break repair via homologous recombination"/>
    <property type="evidence" value="ECO:0007669"/>
    <property type="project" value="TreeGrafter"/>
</dbReference>
<dbReference type="GO" id="GO:0005694">
    <property type="term" value="C:chromosome"/>
    <property type="evidence" value="ECO:0007669"/>
    <property type="project" value="InterPro"/>
</dbReference>
<feature type="compositionally biased region" description="Polar residues" evidence="4">
    <location>
        <begin position="464"/>
        <end position="473"/>
    </location>
</feature>
<gene>
    <name evidence="7" type="ORF">DSTB1V02_LOCUS6440</name>
</gene>
<reference evidence="7" key="1">
    <citation type="submission" date="2020-11" db="EMBL/GenBank/DDBJ databases">
        <authorList>
            <person name="Tran Van P."/>
        </authorList>
    </citation>
    <scope>NUCLEOTIDE SEQUENCE</scope>
</reference>
<dbReference type="GO" id="GO:0005737">
    <property type="term" value="C:cytoplasm"/>
    <property type="evidence" value="ECO:0007669"/>
    <property type="project" value="TreeGrafter"/>
</dbReference>
<evidence type="ECO:0000256" key="3">
    <source>
        <dbReference type="ARBA" id="ARBA00023242"/>
    </source>
</evidence>
<dbReference type="OrthoDB" id="10261556at2759"/>
<dbReference type="Pfam" id="PF16124">
    <property type="entry name" value="RecQ_Zn_bind"/>
    <property type="match status" value="1"/>
</dbReference>
<evidence type="ECO:0000259" key="5">
    <source>
        <dbReference type="Pfam" id="PF08236"/>
    </source>
</evidence>
<evidence type="ECO:0000259" key="6">
    <source>
        <dbReference type="Pfam" id="PF16124"/>
    </source>
</evidence>
<evidence type="ECO:0000313" key="7">
    <source>
        <dbReference type="EMBL" id="CAD7246592.1"/>
    </source>
</evidence>
<keyword evidence="3" id="KW-0539">Nucleus</keyword>
<dbReference type="AlphaFoldDB" id="A0A7R8XF27"/>
<dbReference type="Gene3D" id="3.40.50.300">
    <property type="entry name" value="P-loop containing nucleotide triphosphate hydrolases"/>
    <property type="match status" value="1"/>
</dbReference>
<dbReference type="GO" id="GO:0009378">
    <property type="term" value="F:four-way junction helicase activity"/>
    <property type="evidence" value="ECO:0007669"/>
    <property type="project" value="TreeGrafter"/>
</dbReference>
<organism evidence="7">
    <name type="scientific">Darwinula stevensoni</name>
    <dbReference type="NCBI Taxonomy" id="69355"/>
    <lineage>
        <taxon>Eukaryota</taxon>
        <taxon>Metazoa</taxon>
        <taxon>Ecdysozoa</taxon>
        <taxon>Arthropoda</taxon>
        <taxon>Crustacea</taxon>
        <taxon>Oligostraca</taxon>
        <taxon>Ostracoda</taxon>
        <taxon>Podocopa</taxon>
        <taxon>Podocopida</taxon>
        <taxon>Darwinulocopina</taxon>
        <taxon>Darwinuloidea</taxon>
        <taxon>Darwinulidae</taxon>
        <taxon>Darwinula</taxon>
    </lineage>
</organism>
<dbReference type="InterPro" id="IPR032284">
    <property type="entry name" value="RecQ_Zn-bd"/>
</dbReference>
<dbReference type="Gene3D" id="6.10.250.3140">
    <property type="match status" value="1"/>
</dbReference>
<evidence type="ECO:0000256" key="4">
    <source>
        <dbReference type="SAM" id="MobiDB-lite"/>
    </source>
</evidence>
<evidence type="ECO:0000256" key="1">
    <source>
        <dbReference type="ARBA" id="ARBA00004123"/>
    </source>
</evidence>
<keyword evidence="8" id="KW-1185">Reference proteome</keyword>